<evidence type="ECO:0000256" key="8">
    <source>
        <dbReference type="ARBA" id="ARBA00041437"/>
    </source>
</evidence>
<keyword evidence="3" id="KW-0963">Cytoplasm</keyword>
<sequence>MAPKMLPVSFTDPRKPDEEIRNICVQMKPEAEKKTGKDYKVFHALEYRSQVVEGVNYLIKVDIGEKDHCLHLLVYQDLSGKNTLTGVKEAKMDDPLEPFNVNTA</sequence>
<evidence type="ECO:0000313" key="11">
    <source>
        <dbReference type="Proteomes" id="UP001178508"/>
    </source>
</evidence>
<evidence type="ECO:0000313" key="10">
    <source>
        <dbReference type="EMBL" id="CAJ1082138.1"/>
    </source>
</evidence>
<keyword evidence="5" id="KW-0789">Thiol protease inhibitor</keyword>
<dbReference type="PRINTS" id="PR00295">
    <property type="entry name" value="STEFINA"/>
</dbReference>
<dbReference type="SMART" id="SM00043">
    <property type="entry name" value="CY"/>
    <property type="match status" value="1"/>
</dbReference>
<dbReference type="GO" id="GO:0002376">
    <property type="term" value="P:immune system process"/>
    <property type="evidence" value="ECO:0007669"/>
    <property type="project" value="UniProtKB-KW"/>
</dbReference>
<comment type="similarity">
    <text evidence="2">Belongs to the cystatin family.</text>
</comment>
<evidence type="ECO:0000256" key="6">
    <source>
        <dbReference type="ARBA" id="ARBA00022859"/>
    </source>
</evidence>
<evidence type="ECO:0000259" key="9">
    <source>
        <dbReference type="SMART" id="SM00043"/>
    </source>
</evidence>
<organism evidence="10 11">
    <name type="scientific">Xyrichtys novacula</name>
    <name type="common">Pearly razorfish</name>
    <name type="synonym">Hemipteronotus novacula</name>
    <dbReference type="NCBI Taxonomy" id="13765"/>
    <lineage>
        <taxon>Eukaryota</taxon>
        <taxon>Metazoa</taxon>
        <taxon>Chordata</taxon>
        <taxon>Craniata</taxon>
        <taxon>Vertebrata</taxon>
        <taxon>Euteleostomi</taxon>
        <taxon>Actinopterygii</taxon>
        <taxon>Neopterygii</taxon>
        <taxon>Teleostei</taxon>
        <taxon>Neoteleostei</taxon>
        <taxon>Acanthomorphata</taxon>
        <taxon>Eupercaria</taxon>
        <taxon>Labriformes</taxon>
        <taxon>Labridae</taxon>
        <taxon>Xyrichtys</taxon>
    </lineage>
</organism>
<dbReference type="GO" id="GO:0005829">
    <property type="term" value="C:cytosol"/>
    <property type="evidence" value="ECO:0007669"/>
    <property type="project" value="TreeGrafter"/>
</dbReference>
<keyword evidence="4" id="KW-0646">Protease inhibitor</keyword>
<evidence type="ECO:0000256" key="3">
    <source>
        <dbReference type="ARBA" id="ARBA00022490"/>
    </source>
</evidence>
<evidence type="ECO:0000256" key="2">
    <source>
        <dbReference type="ARBA" id="ARBA00009403"/>
    </source>
</evidence>
<dbReference type="Proteomes" id="UP001178508">
    <property type="component" value="Chromosome 20"/>
</dbReference>
<proteinExistence type="inferred from homology"/>
<evidence type="ECO:0000256" key="5">
    <source>
        <dbReference type="ARBA" id="ARBA00022704"/>
    </source>
</evidence>
<dbReference type="Pfam" id="PF00031">
    <property type="entry name" value="Cystatin"/>
    <property type="match status" value="1"/>
</dbReference>
<gene>
    <name evidence="10" type="ORF">XNOV1_A009570</name>
</gene>
<protein>
    <recommendedName>
        <fullName evidence="7">Cystatin-B</fullName>
    </recommendedName>
    <alternativeName>
        <fullName evidence="8">Stefin-B</fullName>
    </alternativeName>
</protein>
<dbReference type="InterPro" id="IPR000010">
    <property type="entry name" value="Cystatin_dom"/>
</dbReference>
<feature type="domain" description="Cystatin" evidence="9">
    <location>
        <begin position="5"/>
        <end position="99"/>
    </location>
</feature>
<dbReference type="Gene3D" id="3.10.450.10">
    <property type="match status" value="1"/>
</dbReference>
<dbReference type="FunFam" id="3.10.450.10:FF:000001">
    <property type="entry name" value="Cystatin-A"/>
    <property type="match status" value="1"/>
</dbReference>
<dbReference type="EMBL" id="OY660883">
    <property type="protein sequence ID" value="CAJ1082138.1"/>
    <property type="molecule type" value="Genomic_DNA"/>
</dbReference>
<keyword evidence="6" id="KW-0391">Immunity</keyword>
<dbReference type="InterPro" id="IPR001713">
    <property type="entry name" value="Prot_inh_stefin"/>
</dbReference>
<dbReference type="AlphaFoldDB" id="A0AAV1H8F2"/>
<comment type="subcellular location">
    <subcellularLocation>
        <location evidence="1">Cytoplasm</location>
    </subcellularLocation>
</comment>
<keyword evidence="11" id="KW-1185">Reference proteome</keyword>
<dbReference type="GO" id="GO:0071220">
    <property type="term" value="P:cellular response to bacterial lipoprotein"/>
    <property type="evidence" value="ECO:0007669"/>
    <property type="project" value="UniProtKB-ARBA"/>
</dbReference>
<dbReference type="GO" id="GO:0004869">
    <property type="term" value="F:cysteine-type endopeptidase inhibitor activity"/>
    <property type="evidence" value="ECO:0007669"/>
    <property type="project" value="UniProtKB-KW"/>
</dbReference>
<dbReference type="InterPro" id="IPR046350">
    <property type="entry name" value="Cystatin_sf"/>
</dbReference>
<dbReference type="PANTHER" id="PTHR11414">
    <property type="entry name" value="CYSTATIN FAMILY MEMBER"/>
    <property type="match status" value="1"/>
</dbReference>
<accession>A0AAV1H8F2</accession>
<dbReference type="PANTHER" id="PTHR11414:SF21">
    <property type="entry name" value="CYSTATIN 14A, TANDEM DUPLICATE 1-RELATED"/>
    <property type="match status" value="1"/>
</dbReference>
<dbReference type="SUPFAM" id="SSF54403">
    <property type="entry name" value="Cystatin/monellin"/>
    <property type="match status" value="1"/>
</dbReference>
<evidence type="ECO:0000256" key="1">
    <source>
        <dbReference type="ARBA" id="ARBA00004496"/>
    </source>
</evidence>
<dbReference type="CDD" id="cd00042">
    <property type="entry name" value="CY"/>
    <property type="match status" value="1"/>
</dbReference>
<evidence type="ECO:0000256" key="7">
    <source>
        <dbReference type="ARBA" id="ARBA00040677"/>
    </source>
</evidence>
<name>A0AAV1H8F2_XYRNO</name>
<evidence type="ECO:0000256" key="4">
    <source>
        <dbReference type="ARBA" id="ARBA00022690"/>
    </source>
</evidence>
<reference evidence="10" key="1">
    <citation type="submission" date="2023-08" db="EMBL/GenBank/DDBJ databases">
        <authorList>
            <person name="Alioto T."/>
            <person name="Alioto T."/>
            <person name="Gomez Garrido J."/>
        </authorList>
    </citation>
    <scope>NUCLEOTIDE SEQUENCE</scope>
</reference>